<dbReference type="InterPro" id="IPR000715">
    <property type="entry name" value="Glycosyl_transferase_4"/>
</dbReference>
<evidence type="ECO:0000256" key="7">
    <source>
        <dbReference type="PIRSR" id="PIRSR600715-1"/>
    </source>
</evidence>
<keyword evidence="10" id="KW-1185">Reference proteome</keyword>
<dbReference type="GO" id="GO:0005886">
    <property type="term" value="C:plasma membrane"/>
    <property type="evidence" value="ECO:0007669"/>
    <property type="project" value="UniProtKB-SubCell"/>
</dbReference>
<evidence type="ECO:0000256" key="4">
    <source>
        <dbReference type="ARBA" id="ARBA00022692"/>
    </source>
</evidence>
<evidence type="ECO:0000313" key="9">
    <source>
        <dbReference type="EMBL" id="MBA8876828.1"/>
    </source>
</evidence>
<feature type="binding site" evidence="7">
    <location>
        <position position="210"/>
    </location>
    <ligand>
        <name>Mg(2+)</name>
        <dbReference type="ChEBI" id="CHEBI:18420"/>
    </ligand>
</feature>
<organism evidence="9 10">
    <name type="scientific">Phyllobacterium myrsinacearum</name>
    <dbReference type="NCBI Taxonomy" id="28101"/>
    <lineage>
        <taxon>Bacteria</taxon>
        <taxon>Pseudomonadati</taxon>
        <taxon>Pseudomonadota</taxon>
        <taxon>Alphaproteobacteria</taxon>
        <taxon>Hyphomicrobiales</taxon>
        <taxon>Phyllobacteriaceae</taxon>
        <taxon>Phyllobacterium</taxon>
    </lineage>
</organism>
<dbReference type="GO" id="GO:0044038">
    <property type="term" value="P:cell wall macromolecule biosynthetic process"/>
    <property type="evidence" value="ECO:0007669"/>
    <property type="project" value="TreeGrafter"/>
</dbReference>
<reference evidence="9 10" key="1">
    <citation type="submission" date="2020-07" db="EMBL/GenBank/DDBJ databases">
        <title>Genomic Encyclopedia of Type Strains, Phase IV (KMG-V): Genome sequencing to study the core and pangenomes of soil and plant-associated prokaryotes.</title>
        <authorList>
            <person name="Whitman W."/>
        </authorList>
    </citation>
    <scope>NUCLEOTIDE SEQUENCE [LARGE SCALE GENOMIC DNA]</scope>
    <source>
        <strain evidence="9 10">AN3</strain>
    </source>
</reference>
<comment type="cofactor">
    <cofactor evidence="7">
        <name>Mg(2+)</name>
        <dbReference type="ChEBI" id="CHEBI:18420"/>
    </cofactor>
</comment>
<dbReference type="PANTHER" id="PTHR22926:SF3">
    <property type="entry name" value="UNDECAPRENYL-PHOSPHATE ALPHA-N-ACETYLGLUCOSAMINYL 1-PHOSPHATE TRANSFERASE"/>
    <property type="match status" value="1"/>
</dbReference>
<dbReference type="Pfam" id="PF00953">
    <property type="entry name" value="Glycos_transf_4"/>
    <property type="match status" value="1"/>
</dbReference>
<evidence type="ECO:0000256" key="1">
    <source>
        <dbReference type="ARBA" id="ARBA00004651"/>
    </source>
</evidence>
<keyword evidence="7" id="KW-0460">Magnesium</keyword>
<gene>
    <name evidence="9" type="ORF">FHW16_000510</name>
</gene>
<dbReference type="Proteomes" id="UP000549052">
    <property type="component" value="Unassembled WGS sequence"/>
</dbReference>
<comment type="subcellular location">
    <subcellularLocation>
        <location evidence="1">Cell membrane</location>
        <topology evidence="1">Multi-pass membrane protein</topology>
    </subcellularLocation>
</comment>
<keyword evidence="2" id="KW-1003">Cell membrane</keyword>
<keyword evidence="6 8" id="KW-0472">Membrane</keyword>
<evidence type="ECO:0000256" key="2">
    <source>
        <dbReference type="ARBA" id="ARBA00022475"/>
    </source>
</evidence>
<sequence>MPLILSLVLAAAIGSALLLVVLIRLLPGHFLAAGINERSNHTQPARQLGGLAIVPVVVALLWLFGAQTGLEQRLLISVTIGALILWITGMLDDGHHLPESVRIVTQVIASCLCIYGLGPDFRLLPDFLPVLLERGLLVLALVYFINLTNFMDGLDLMVVSGMGIPLAFLAAFAVFGLTGMASGSIAAAIAGGLAGFAVFNRPKATVFLGDSGSLPLGLLCGLAFFMAARDMRIATGLILPLFFIADATTTLIKRLLEGDNIFAAHSKHAYQIAKRSGWSIWQVVLTVAALNIVLGICAWAAGSTNIPVRLIGIFVAVVCVAAVLLRFRKQTSA</sequence>
<dbReference type="EMBL" id="JACGXN010000001">
    <property type="protein sequence ID" value="MBA8876828.1"/>
    <property type="molecule type" value="Genomic_DNA"/>
</dbReference>
<keyword evidence="5 8" id="KW-1133">Transmembrane helix</keyword>
<dbReference type="GO" id="GO:0046872">
    <property type="term" value="F:metal ion binding"/>
    <property type="evidence" value="ECO:0007669"/>
    <property type="project" value="UniProtKB-KW"/>
</dbReference>
<dbReference type="GO" id="GO:0071555">
    <property type="term" value="P:cell wall organization"/>
    <property type="evidence" value="ECO:0007669"/>
    <property type="project" value="TreeGrafter"/>
</dbReference>
<dbReference type="GO" id="GO:0016780">
    <property type="term" value="F:phosphotransferase activity, for other substituted phosphate groups"/>
    <property type="evidence" value="ECO:0007669"/>
    <property type="project" value="InterPro"/>
</dbReference>
<feature type="transmembrane region" description="Helical" evidence="8">
    <location>
        <begin position="127"/>
        <end position="147"/>
    </location>
</feature>
<keyword evidence="7" id="KW-0479">Metal-binding</keyword>
<protein>
    <submittedName>
        <fullName evidence="9">UDP-N-acetylmuramyl pentapeptide phosphotransferase/UDP-N-acetylglucosamine-1-phosphate transferase</fullName>
    </submittedName>
</protein>
<proteinExistence type="predicted"/>
<keyword evidence="3 9" id="KW-0808">Transferase</keyword>
<dbReference type="PANTHER" id="PTHR22926">
    <property type="entry name" value="PHOSPHO-N-ACETYLMURAMOYL-PENTAPEPTIDE-TRANSFERASE"/>
    <property type="match status" value="1"/>
</dbReference>
<evidence type="ECO:0000256" key="8">
    <source>
        <dbReference type="SAM" id="Phobius"/>
    </source>
</evidence>
<evidence type="ECO:0000313" key="10">
    <source>
        <dbReference type="Proteomes" id="UP000549052"/>
    </source>
</evidence>
<feature type="transmembrane region" description="Helical" evidence="8">
    <location>
        <begin position="206"/>
        <end position="227"/>
    </location>
</feature>
<feature type="transmembrane region" description="Helical" evidence="8">
    <location>
        <begin position="73"/>
        <end position="91"/>
    </location>
</feature>
<feature type="transmembrane region" description="Helical" evidence="8">
    <location>
        <begin position="181"/>
        <end position="199"/>
    </location>
</feature>
<evidence type="ECO:0000256" key="3">
    <source>
        <dbReference type="ARBA" id="ARBA00022679"/>
    </source>
</evidence>
<evidence type="ECO:0000256" key="6">
    <source>
        <dbReference type="ARBA" id="ARBA00023136"/>
    </source>
</evidence>
<feature type="transmembrane region" description="Helical" evidence="8">
    <location>
        <begin position="154"/>
        <end position="175"/>
    </location>
</feature>
<comment type="caution">
    <text evidence="9">The sequence shown here is derived from an EMBL/GenBank/DDBJ whole genome shotgun (WGS) entry which is preliminary data.</text>
</comment>
<dbReference type="AlphaFoldDB" id="A0A839EEJ4"/>
<feature type="transmembrane region" description="Helical" evidence="8">
    <location>
        <begin position="233"/>
        <end position="256"/>
    </location>
</feature>
<keyword evidence="4 8" id="KW-0812">Transmembrane</keyword>
<accession>A0A839EEJ4</accession>
<feature type="transmembrane region" description="Helical" evidence="8">
    <location>
        <begin position="277"/>
        <end position="302"/>
    </location>
</feature>
<feature type="transmembrane region" description="Helical" evidence="8">
    <location>
        <begin position="308"/>
        <end position="327"/>
    </location>
</feature>
<feature type="binding site" evidence="7">
    <location>
        <position position="149"/>
    </location>
    <ligand>
        <name>Mg(2+)</name>
        <dbReference type="ChEBI" id="CHEBI:18420"/>
    </ligand>
</feature>
<dbReference type="GO" id="GO:0009103">
    <property type="term" value="P:lipopolysaccharide biosynthetic process"/>
    <property type="evidence" value="ECO:0007669"/>
    <property type="project" value="TreeGrafter"/>
</dbReference>
<dbReference type="RefSeq" id="WP_182547580.1">
    <property type="nucleotide sequence ID" value="NZ_JACGXN010000001.1"/>
</dbReference>
<evidence type="ECO:0000256" key="5">
    <source>
        <dbReference type="ARBA" id="ARBA00022989"/>
    </source>
</evidence>
<name>A0A839EEJ4_9HYPH</name>
<feature type="transmembrane region" description="Helical" evidence="8">
    <location>
        <begin position="48"/>
        <end position="66"/>
    </location>
</feature>